<feature type="transmembrane region" description="Helical" evidence="1">
    <location>
        <begin position="56"/>
        <end position="81"/>
    </location>
</feature>
<accession>A0AAQ3MVQ6</accession>
<keyword evidence="1" id="KW-1133">Transmembrane helix</keyword>
<keyword evidence="1" id="KW-0472">Membrane</keyword>
<dbReference type="Proteomes" id="UP001374535">
    <property type="component" value="Chromosome 9"/>
</dbReference>
<dbReference type="AlphaFoldDB" id="A0AAQ3MVQ6"/>
<keyword evidence="3" id="KW-1185">Reference proteome</keyword>
<keyword evidence="1" id="KW-0812">Transmembrane</keyword>
<proteinExistence type="predicted"/>
<sequence>MVRNVMSSKPVFVFFFKRCNPIIMTPTLFLARFTSLELLSLLSFLHIQILGRMSTIPWMGCLILLTLVCPVTPSIMLPLLFSTGTVSKEMDSFILQNLVIRRQPER</sequence>
<evidence type="ECO:0000313" key="2">
    <source>
        <dbReference type="EMBL" id="WVY97559.1"/>
    </source>
</evidence>
<reference evidence="2 3" key="1">
    <citation type="journal article" date="2023" name="Life. Sci Alliance">
        <title>Evolutionary insights into 3D genome organization and epigenetic landscape of Vigna mungo.</title>
        <authorList>
            <person name="Junaid A."/>
            <person name="Singh B."/>
            <person name="Bhatia S."/>
        </authorList>
    </citation>
    <scope>NUCLEOTIDE SEQUENCE [LARGE SCALE GENOMIC DNA]</scope>
    <source>
        <strain evidence="2">Urdbean</strain>
    </source>
</reference>
<feature type="transmembrane region" description="Helical" evidence="1">
    <location>
        <begin position="21"/>
        <end position="44"/>
    </location>
</feature>
<evidence type="ECO:0000313" key="3">
    <source>
        <dbReference type="Proteomes" id="UP001374535"/>
    </source>
</evidence>
<gene>
    <name evidence="2" type="ORF">V8G54_029710</name>
</gene>
<name>A0AAQ3MVQ6_VIGMU</name>
<organism evidence="2 3">
    <name type="scientific">Vigna mungo</name>
    <name type="common">Black gram</name>
    <name type="synonym">Phaseolus mungo</name>
    <dbReference type="NCBI Taxonomy" id="3915"/>
    <lineage>
        <taxon>Eukaryota</taxon>
        <taxon>Viridiplantae</taxon>
        <taxon>Streptophyta</taxon>
        <taxon>Embryophyta</taxon>
        <taxon>Tracheophyta</taxon>
        <taxon>Spermatophyta</taxon>
        <taxon>Magnoliopsida</taxon>
        <taxon>eudicotyledons</taxon>
        <taxon>Gunneridae</taxon>
        <taxon>Pentapetalae</taxon>
        <taxon>rosids</taxon>
        <taxon>fabids</taxon>
        <taxon>Fabales</taxon>
        <taxon>Fabaceae</taxon>
        <taxon>Papilionoideae</taxon>
        <taxon>50 kb inversion clade</taxon>
        <taxon>NPAAA clade</taxon>
        <taxon>indigoferoid/millettioid clade</taxon>
        <taxon>Phaseoleae</taxon>
        <taxon>Vigna</taxon>
    </lineage>
</organism>
<evidence type="ECO:0000256" key="1">
    <source>
        <dbReference type="SAM" id="Phobius"/>
    </source>
</evidence>
<protein>
    <submittedName>
        <fullName evidence="2">Uncharacterized protein</fullName>
    </submittedName>
</protein>
<dbReference type="EMBL" id="CP144692">
    <property type="protein sequence ID" value="WVY97559.1"/>
    <property type="molecule type" value="Genomic_DNA"/>
</dbReference>